<proteinExistence type="predicted"/>
<feature type="signal peptide" evidence="2">
    <location>
        <begin position="1"/>
        <end position="21"/>
    </location>
</feature>
<evidence type="ECO:0000256" key="1">
    <source>
        <dbReference type="SAM" id="MobiDB-lite"/>
    </source>
</evidence>
<dbReference type="InterPro" id="IPR035234">
    <property type="entry name" value="IgGFc-bd_N"/>
</dbReference>
<dbReference type="eggNOG" id="COG3291">
    <property type="taxonomic scope" value="Bacteria"/>
</dbReference>
<dbReference type="PANTHER" id="PTHR46534">
    <property type="entry name" value="IGGFC_BINDING DOMAIN-CONTAINING PROTEIN"/>
    <property type="match status" value="1"/>
</dbReference>
<dbReference type="OrthoDB" id="5486557at2"/>
<dbReference type="EMBL" id="ASRX01000067">
    <property type="protein sequence ID" value="EYF02014.1"/>
    <property type="molecule type" value="Genomic_DNA"/>
</dbReference>
<dbReference type="STRING" id="1192034.CAP_7493"/>
<reference evidence="4 5" key="1">
    <citation type="submission" date="2013-05" db="EMBL/GenBank/DDBJ databases">
        <title>Genome assembly of Chondromyces apiculatus DSM 436.</title>
        <authorList>
            <person name="Sharma G."/>
            <person name="Khatri I."/>
            <person name="Kaur C."/>
            <person name="Mayilraj S."/>
            <person name="Subramanian S."/>
        </authorList>
    </citation>
    <scope>NUCLEOTIDE SEQUENCE [LARGE SCALE GENOMIC DNA]</scope>
    <source>
        <strain evidence="4 5">DSM 436</strain>
    </source>
</reference>
<feature type="compositionally biased region" description="Gly residues" evidence="1">
    <location>
        <begin position="38"/>
        <end position="55"/>
    </location>
</feature>
<dbReference type="PANTHER" id="PTHR46534:SF1">
    <property type="entry name" value="IGGFC-BINDING PROTEIN N-TERMINAL DOMAIN-CONTAINING PROTEIN"/>
    <property type="match status" value="1"/>
</dbReference>
<comment type="caution">
    <text evidence="4">The sequence shown here is derived from an EMBL/GenBank/DDBJ whole genome shotgun (WGS) entry which is preliminary data.</text>
</comment>
<dbReference type="Pfam" id="PF17517">
    <property type="entry name" value="IgGFc_binding"/>
    <property type="match status" value="1"/>
</dbReference>
<dbReference type="Proteomes" id="UP000019678">
    <property type="component" value="Unassembled WGS sequence"/>
</dbReference>
<name>A0A017SYG4_9BACT</name>
<keyword evidence="2" id="KW-0732">Signal</keyword>
<evidence type="ECO:0000256" key="2">
    <source>
        <dbReference type="SAM" id="SignalP"/>
    </source>
</evidence>
<gene>
    <name evidence="4" type="ORF">CAP_7493</name>
</gene>
<sequence>MIRSNPRILIHAILASALGSAGVFLSCTDSYRSDTSGEAGGGGSGSGAGPGTGGEGGGLITGDGGVCNNTCSNDLKKVVDCVGNVVQQCTPEEGCANAECIPNPCDAAIASKSSSGCEFYAVKTAINATGACFAAFVANTWDRRVKIAVERNGVALNVANFAKIPVVQGATIEYEDYDVANGLDIGQVAILFLSRNNFGGPVAPSCPGGPAVSAETGVMGTGRGDAFRIETDYPVVAYQLVPYGGGMTNVTGASLLLPTSAWDNNYIAINGFTSAEPEVPNGNPSLTIVASQDDTEINLLPGVDIVGGGGVQPAVAGTMATYTLDKGDFLQITQPEELTGSPITSNHPIGVWGAHSCMTVPDNTVADCDSAQQQLAPVRAMGSEFVAAPYVKRGDDDAPFYRMVGAVDGTQLQWSPSTPPGAPTTLNLGQLASFTAGDAFTVRSQDTSHPFYIGQYMTGGSQFAGATSGVGDPEWVTVIPPSQFLDYYAFFTDATYPETSLVVVRTPSKIDGSFADVELDCVGPLEGWMQIGDYEYTQVKLVTGNFQSVGNCSNGRHEMSSTLPFGVTVWGWGQTSLTTLVSYAYPAGAGFLPINEVEIPTDPQ</sequence>
<evidence type="ECO:0000259" key="3">
    <source>
        <dbReference type="Pfam" id="PF17517"/>
    </source>
</evidence>
<dbReference type="AlphaFoldDB" id="A0A017SYG4"/>
<keyword evidence="5" id="KW-1185">Reference proteome</keyword>
<organism evidence="4 5">
    <name type="scientific">Chondromyces apiculatus DSM 436</name>
    <dbReference type="NCBI Taxonomy" id="1192034"/>
    <lineage>
        <taxon>Bacteria</taxon>
        <taxon>Pseudomonadati</taxon>
        <taxon>Myxococcota</taxon>
        <taxon>Polyangia</taxon>
        <taxon>Polyangiales</taxon>
        <taxon>Polyangiaceae</taxon>
        <taxon>Chondromyces</taxon>
    </lineage>
</organism>
<accession>A0A017SYG4</accession>
<evidence type="ECO:0000313" key="4">
    <source>
        <dbReference type="EMBL" id="EYF02014.1"/>
    </source>
</evidence>
<feature type="chain" id="PRO_5001499762" description="IgGFc-binding protein N-terminal domain-containing protein" evidence="2">
    <location>
        <begin position="22"/>
        <end position="604"/>
    </location>
</feature>
<dbReference type="PROSITE" id="PS51257">
    <property type="entry name" value="PROKAR_LIPOPROTEIN"/>
    <property type="match status" value="1"/>
</dbReference>
<evidence type="ECO:0000313" key="5">
    <source>
        <dbReference type="Proteomes" id="UP000019678"/>
    </source>
</evidence>
<protein>
    <recommendedName>
        <fullName evidence="3">IgGFc-binding protein N-terminal domain-containing protein</fullName>
    </recommendedName>
</protein>
<feature type="domain" description="IgGFc-binding protein N-terminal" evidence="3">
    <location>
        <begin position="253"/>
        <end position="571"/>
    </location>
</feature>
<feature type="region of interest" description="Disordered" evidence="1">
    <location>
        <begin position="36"/>
        <end position="55"/>
    </location>
</feature>
<dbReference type="RefSeq" id="WP_156041361.1">
    <property type="nucleotide sequence ID" value="NZ_ASRX01000067.1"/>
</dbReference>